<evidence type="ECO:0000259" key="1">
    <source>
        <dbReference type="Pfam" id="PF05368"/>
    </source>
</evidence>
<gene>
    <name evidence="2" type="ORF">LZ495_33105</name>
</gene>
<name>A0AA41Q5N6_9ACTN</name>
<evidence type="ECO:0000313" key="3">
    <source>
        <dbReference type="Proteomes" id="UP001165378"/>
    </source>
</evidence>
<proteinExistence type="predicted"/>
<reference evidence="2" key="1">
    <citation type="submission" date="2022-01" db="EMBL/GenBank/DDBJ databases">
        <title>Genome-Based Taxonomic Classification of the Phylum Actinobacteria.</title>
        <authorList>
            <person name="Gao Y."/>
        </authorList>
    </citation>
    <scope>NUCLEOTIDE SEQUENCE</scope>
    <source>
        <strain evidence="2">KLBMP 8922</strain>
    </source>
</reference>
<dbReference type="InterPro" id="IPR036291">
    <property type="entry name" value="NAD(P)-bd_dom_sf"/>
</dbReference>
<sequence length="282" mass="29518">MILVIGGTGHFGRETVEALAAAGEPVRVLSRNPERAGLPDGVEVVRGDLADPGTLAPALAGADRMLMVLPYGADASALLAAAREAGLRKIVFLSSGAVVDGAEPQPDVIAAYHADVERAVAATGIEHTFLRLFFPAVNSLSFAMQMGGGNDVIRAPYADAASAPVHERDVADAAVRVLTTDGHAGRTYALTGSESLTQAEQVHILGETLGRPLVFDELPDAPVREQMAQFMDADFVNALFDLLAGTVGKPAEITETLEQLIGRAPRTYAQWAADHTADFPAA</sequence>
<dbReference type="PANTHER" id="PTHR43162">
    <property type="match status" value="1"/>
</dbReference>
<accession>A0AA41Q5N6</accession>
<feature type="domain" description="NmrA-like" evidence="1">
    <location>
        <begin position="2"/>
        <end position="231"/>
    </location>
</feature>
<dbReference type="Pfam" id="PF05368">
    <property type="entry name" value="NmrA"/>
    <property type="match status" value="1"/>
</dbReference>
<dbReference type="SUPFAM" id="SSF51735">
    <property type="entry name" value="NAD(P)-binding Rossmann-fold domains"/>
    <property type="match status" value="1"/>
</dbReference>
<dbReference type="EMBL" id="JAKFHA010000029">
    <property type="protein sequence ID" value="MCF2532030.1"/>
    <property type="molecule type" value="Genomic_DNA"/>
</dbReference>
<evidence type="ECO:0000313" key="2">
    <source>
        <dbReference type="EMBL" id="MCF2532030.1"/>
    </source>
</evidence>
<organism evidence="2 3">
    <name type="scientific">Yinghuangia soli</name>
    <dbReference type="NCBI Taxonomy" id="2908204"/>
    <lineage>
        <taxon>Bacteria</taxon>
        <taxon>Bacillati</taxon>
        <taxon>Actinomycetota</taxon>
        <taxon>Actinomycetes</taxon>
        <taxon>Kitasatosporales</taxon>
        <taxon>Streptomycetaceae</taxon>
        <taxon>Yinghuangia</taxon>
    </lineage>
</organism>
<dbReference type="InterPro" id="IPR051604">
    <property type="entry name" value="Ergot_Alk_Oxidoreductase"/>
</dbReference>
<dbReference type="InterPro" id="IPR008030">
    <property type="entry name" value="NmrA-like"/>
</dbReference>
<dbReference type="AlphaFoldDB" id="A0AA41Q5N6"/>
<dbReference type="RefSeq" id="WP_235056749.1">
    <property type="nucleotide sequence ID" value="NZ_JAKFHA010000029.1"/>
</dbReference>
<dbReference type="Gene3D" id="3.40.50.720">
    <property type="entry name" value="NAD(P)-binding Rossmann-like Domain"/>
    <property type="match status" value="1"/>
</dbReference>
<dbReference type="PANTHER" id="PTHR43162:SF1">
    <property type="entry name" value="PRESTALK A DIFFERENTIATION PROTEIN A"/>
    <property type="match status" value="1"/>
</dbReference>
<keyword evidence="3" id="KW-1185">Reference proteome</keyword>
<protein>
    <submittedName>
        <fullName evidence="2">NmrA family NAD(P)-binding protein</fullName>
    </submittedName>
</protein>
<dbReference type="Proteomes" id="UP001165378">
    <property type="component" value="Unassembled WGS sequence"/>
</dbReference>
<comment type="caution">
    <text evidence="2">The sequence shown here is derived from an EMBL/GenBank/DDBJ whole genome shotgun (WGS) entry which is preliminary data.</text>
</comment>